<evidence type="ECO:0000313" key="5">
    <source>
        <dbReference type="Proteomes" id="UP000434957"/>
    </source>
</evidence>
<dbReference type="EMBL" id="QXFV01001992">
    <property type="protein sequence ID" value="KAE8994653.1"/>
    <property type="molecule type" value="Genomic_DNA"/>
</dbReference>
<dbReference type="Proteomes" id="UP000435112">
    <property type="component" value="Unassembled WGS sequence"/>
</dbReference>
<reference evidence="4 6" key="1">
    <citation type="submission" date="2018-09" db="EMBL/GenBank/DDBJ databases">
        <title>Genomic investigation of the strawberry pathogen Phytophthora fragariae indicates pathogenicity is determined by transcriptional variation in three key races.</title>
        <authorList>
            <person name="Adams T.M."/>
            <person name="Armitage A.D."/>
            <person name="Sobczyk M.K."/>
            <person name="Bates H.J."/>
            <person name="Dunwell J.M."/>
            <person name="Nellist C.F."/>
            <person name="Harrison R.J."/>
        </authorList>
    </citation>
    <scope>NUCLEOTIDE SEQUENCE [LARGE SCALE GENOMIC DNA]</scope>
    <source>
        <strain evidence="2 4">SCRP249</strain>
        <strain evidence="1 6">SCRP324</strain>
        <strain evidence="3 5">SCRP333</strain>
    </source>
</reference>
<name>A0A6A3JHF4_9STRA</name>
<evidence type="ECO:0000313" key="4">
    <source>
        <dbReference type="Proteomes" id="UP000429607"/>
    </source>
</evidence>
<dbReference type="Proteomes" id="UP000429607">
    <property type="component" value="Unassembled WGS sequence"/>
</dbReference>
<evidence type="ECO:0000313" key="3">
    <source>
        <dbReference type="EMBL" id="KAE9305854.1"/>
    </source>
</evidence>
<keyword evidence="5" id="KW-1185">Reference proteome</keyword>
<evidence type="ECO:0000313" key="2">
    <source>
        <dbReference type="EMBL" id="KAE8994653.1"/>
    </source>
</evidence>
<dbReference type="AlphaFoldDB" id="A0A6A3JHF4"/>
<dbReference type="Proteomes" id="UP000434957">
    <property type="component" value="Unassembled WGS sequence"/>
</dbReference>
<organism evidence="1 6">
    <name type="scientific">Phytophthora rubi</name>
    <dbReference type="NCBI Taxonomy" id="129364"/>
    <lineage>
        <taxon>Eukaryota</taxon>
        <taxon>Sar</taxon>
        <taxon>Stramenopiles</taxon>
        <taxon>Oomycota</taxon>
        <taxon>Peronosporomycetes</taxon>
        <taxon>Peronosporales</taxon>
        <taxon>Peronosporaceae</taxon>
        <taxon>Phytophthora</taxon>
    </lineage>
</organism>
<comment type="caution">
    <text evidence="1">The sequence shown here is derived from an EMBL/GenBank/DDBJ whole genome shotgun (WGS) entry which is preliminary data.</text>
</comment>
<sequence>MFASSTPMHLLLSPSLTIPIGSSLSAWCPYHRVLSETVGYNGHGHFIQIIRHLRVLRHDFR</sequence>
<proteinExistence type="predicted"/>
<dbReference type="OrthoDB" id="10268848at2759"/>
<protein>
    <submittedName>
        <fullName evidence="1">Uncharacterized protein</fullName>
    </submittedName>
</protein>
<dbReference type="EMBL" id="QXFU01002034">
    <property type="protein sequence ID" value="KAE8991474.1"/>
    <property type="molecule type" value="Genomic_DNA"/>
</dbReference>
<gene>
    <name evidence="2" type="ORF">PR001_g20339</name>
    <name evidence="1" type="ORF">PR002_g20839</name>
    <name evidence="3" type="ORF">PR003_g21386</name>
</gene>
<evidence type="ECO:0000313" key="6">
    <source>
        <dbReference type="Proteomes" id="UP000435112"/>
    </source>
</evidence>
<accession>A0A6A3JHF4</accession>
<evidence type="ECO:0000313" key="1">
    <source>
        <dbReference type="EMBL" id="KAE8991474.1"/>
    </source>
</evidence>
<dbReference type="EMBL" id="QXFT01002002">
    <property type="protein sequence ID" value="KAE9305854.1"/>
    <property type="molecule type" value="Genomic_DNA"/>
</dbReference>